<reference evidence="7 8" key="1">
    <citation type="submission" date="2019-05" db="EMBL/GenBank/DDBJ databases">
        <authorList>
            <person name="Qu J.-H."/>
        </authorList>
    </citation>
    <scope>NUCLEOTIDE SEQUENCE [LARGE SCALE GENOMIC DNA]</scope>
    <source>
        <strain evidence="7 8">NS28</strain>
    </source>
</reference>
<dbReference type="InterPro" id="IPR006140">
    <property type="entry name" value="D-isomer_DH_NAD-bd"/>
</dbReference>
<evidence type="ECO:0000259" key="6">
    <source>
        <dbReference type="Pfam" id="PF02826"/>
    </source>
</evidence>
<feature type="domain" description="D-isomer specific 2-hydroxyacid dehydrogenase catalytic" evidence="5">
    <location>
        <begin position="4"/>
        <end position="325"/>
    </location>
</feature>
<dbReference type="AlphaFoldDB" id="A0A5M8QXI4"/>
<dbReference type="Proteomes" id="UP000323994">
    <property type="component" value="Unassembled WGS sequence"/>
</dbReference>
<accession>A0A5M8QXI4</accession>
<dbReference type="InterPro" id="IPR058205">
    <property type="entry name" value="D-LDH-like"/>
</dbReference>
<name>A0A5M8QXI4_9BACT</name>
<dbReference type="CDD" id="cd12183">
    <property type="entry name" value="LDH_like_2"/>
    <property type="match status" value="1"/>
</dbReference>
<dbReference type="Pfam" id="PF00389">
    <property type="entry name" value="2-Hacid_dh"/>
    <property type="match status" value="1"/>
</dbReference>
<dbReference type="PROSITE" id="PS00670">
    <property type="entry name" value="D_2_HYDROXYACID_DH_2"/>
    <property type="match status" value="1"/>
</dbReference>
<dbReference type="SUPFAM" id="SSF52283">
    <property type="entry name" value="Formate/glycerate dehydrogenase catalytic domain-like"/>
    <property type="match status" value="1"/>
</dbReference>
<keyword evidence="2 4" id="KW-0560">Oxidoreductase</keyword>
<dbReference type="GO" id="GO:0016616">
    <property type="term" value="F:oxidoreductase activity, acting on the CH-OH group of donors, NAD or NADP as acceptor"/>
    <property type="evidence" value="ECO:0007669"/>
    <property type="project" value="InterPro"/>
</dbReference>
<dbReference type="PROSITE" id="PS00065">
    <property type="entry name" value="D_2_HYDROXYACID_DH_1"/>
    <property type="match status" value="1"/>
</dbReference>
<organism evidence="7 8">
    <name type="scientific">Dyadobacter flavalbus</name>
    <dbReference type="NCBI Taxonomy" id="2579942"/>
    <lineage>
        <taxon>Bacteria</taxon>
        <taxon>Pseudomonadati</taxon>
        <taxon>Bacteroidota</taxon>
        <taxon>Cytophagia</taxon>
        <taxon>Cytophagales</taxon>
        <taxon>Spirosomataceae</taxon>
        <taxon>Dyadobacter</taxon>
    </lineage>
</organism>
<dbReference type="InterPro" id="IPR036291">
    <property type="entry name" value="NAD(P)-bd_dom_sf"/>
</dbReference>
<dbReference type="OrthoDB" id="1522997at2"/>
<proteinExistence type="inferred from homology"/>
<dbReference type="InterPro" id="IPR029752">
    <property type="entry name" value="D-isomer_DH_CS1"/>
</dbReference>
<dbReference type="GO" id="GO:0051287">
    <property type="term" value="F:NAD binding"/>
    <property type="evidence" value="ECO:0007669"/>
    <property type="project" value="InterPro"/>
</dbReference>
<dbReference type="EMBL" id="VBSN01000026">
    <property type="protein sequence ID" value="KAA6440899.1"/>
    <property type="molecule type" value="Genomic_DNA"/>
</dbReference>
<dbReference type="InterPro" id="IPR006139">
    <property type="entry name" value="D-isomer_2_OHA_DH_cat_dom"/>
</dbReference>
<protein>
    <submittedName>
        <fullName evidence="7">2-hydroxyacid dehydrogenase</fullName>
    </submittedName>
</protein>
<dbReference type="Gene3D" id="3.40.50.720">
    <property type="entry name" value="NAD(P)-binding Rossmann-like Domain"/>
    <property type="match status" value="2"/>
</dbReference>
<evidence type="ECO:0000256" key="2">
    <source>
        <dbReference type="ARBA" id="ARBA00023002"/>
    </source>
</evidence>
<evidence type="ECO:0000313" key="7">
    <source>
        <dbReference type="EMBL" id="KAA6440899.1"/>
    </source>
</evidence>
<keyword evidence="8" id="KW-1185">Reference proteome</keyword>
<evidence type="ECO:0000256" key="1">
    <source>
        <dbReference type="ARBA" id="ARBA00005854"/>
    </source>
</evidence>
<dbReference type="PANTHER" id="PTHR43026">
    <property type="entry name" value="2-HYDROXYACID DEHYDROGENASE HOMOLOG 1-RELATED"/>
    <property type="match status" value="1"/>
</dbReference>
<evidence type="ECO:0000259" key="5">
    <source>
        <dbReference type="Pfam" id="PF00389"/>
    </source>
</evidence>
<evidence type="ECO:0000256" key="3">
    <source>
        <dbReference type="ARBA" id="ARBA00023027"/>
    </source>
</evidence>
<sequence length="332" mass="36766">MKIIFFSAKPYERPFFNKYNEPYGFELVYFETHLGPHIVNAVENAIAICVFVNDKVNAAVISVLAEKGVKIIALRCAGYNNVDLDAAKAQGIHVCRVPEYSPEAVAEHTTAMLLTLIRKTHKAYNRVREQNFALNGMLGFNLYGKTIGIIGTGKIGKAFCRIMLGFGCNVIAYDLLPDLHMKALGIQYMSFEEVLKKADIISLHCPLTQENHYMINKAALAMMKKGVAVINTSRGGLINTVDVIQALKSKQVAYLGIDVYEQEEQLFFKDLSGSIIEDDNIQRLMSFPNVLVTAHQAYFTEEALSQIAQVTLGSIGQLANENQCADASVMLV</sequence>
<dbReference type="SUPFAM" id="SSF51735">
    <property type="entry name" value="NAD(P)-binding Rossmann-fold domains"/>
    <property type="match status" value="1"/>
</dbReference>
<evidence type="ECO:0000313" key="8">
    <source>
        <dbReference type="Proteomes" id="UP000323994"/>
    </source>
</evidence>
<evidence type="ECO:0000256" key="4">
    <source>
        <dbReference type="RuleBase" id="RU003719"/>
    </source>
</evidence>
<comment type="similarity">
    <text evidence="1 4">Belongs to the D-isomer specific 2-hydroxyacid dehydrogenase family.</text>
</comment>
<dbReference type="Pfam" id="PF02826">
    <property type="entry name" value="2-Hacid_dh_C"/>
    <property type="match status" value="1"/>
</dbReference>
<dbReference type="InterPro" id="IPR029753">
    <property type="entry name" value="D-isomer_DH_CS"/>
</dbReference>
<keyword evidence="3" id="KW-0520">NAD</keyword>
<dbReference type="PANTHER" id="PTHR43026:SF1">
    <property type="entry name" value="2-HYDROXYACID DEHYDROGENASE HOMOLOG 1-RELATED"/>
    <property type="match status" value="1"/>
</dbReference>
<dbReference type="RefSeq" id="WP_139011016.1">
    <property type="nucleotide sequence ID" value="NZ_VBSN01000026.1"/>
</dbReference>
<gene>
    <name evidence="7" type="ORF">FEM33_05075</name>
</gene>
<feature type="domain" description="D-isomer specific 2-hydroxyacid dehydrogenase NAD-binding" evidence="6">
    <location>
        <begin position="111"/>
        <end position="297"/>
    </location>
</feature>
<comment type="caution">
    <text evidence="7">The sequence shown here is derived from an EMBL/GenBank/DDBJ whole genome shotgun (WGS) entry which is preliminary data.</text>
</comment>